<gene>
    <name evidence="3" type="ORF">CWI75_05680</name>
</gene>
<dbReference type="Pfam" id="PF02021">
    <property type="entry name" value="UPF0102"/>
    <property type="match status" value="1"/>
</dbReference>
<reference evidence="4" key="1">
    <citation type="submission" date="2017-11" db="EMBL/GenBank/DDBJ databases">
        <title>The draft genome sequence of Chromatocurvus sp. F02.</title>
        <authorList>
            <person name="Du Z.-J."/>
            <person name="Chang Y.-Q."/>
        </authorList>
    </citation>
    <scope>NUCLEOTIDE SEQUENCE [LARGE SCALE GENOMIC DNA]</scope>
    <source>
        <strain evidence="4">F02</strain>
    </source>
</reference>
<dbReference type="InterPro" id="IPR011335">
    <property type="entry name" value="Restrct_endonuc-II-like"/>
</dbReference>
<sequence>MRERGAEFEDQAAAWAAGRGWRIVRRNYLCKCGEIDIIALDEECLVFIEVRARTNPRFASAAASVDRRKQQKLLRAAATFLRAEPIWGRRACRFDVLAFETRQSKTVTEPLWIRSAFTT</sequence>
<evidence type="ECO:0000313" key="3">
    <source>
        <dbReference type="EMBL" id="PLW82929.1"/>
    </source>
</evidence>
<dbReference type="InterPro" id="IPR011856">
    <property type="entry name" value="tRNA_endonuc-like_dom_sf"/>
</dbReference>
<dbReference type="InterPro" id="IPR003509">
    <property type="entry name" value="UPF0102_YraN-like"/>
</dbReference>
<dbReference type="EMBL" id="PKLZ01000003">
    <property type="protein sequence ID" value="PLW82929.1"/>
    <property type="molecule type" value="Genomic_DNA"/>
</dbReference>
<dbReference type="NCBIfam" id="NF009150">
    <property type="entry name" value="PRK12497.1-3"/>
    <property type="match status" value="1"/>
</dbReference>
<dbReference type="Proteomes" id="UP000234845">
    <property type="component" value="Unassembled WGS sequence"/>
</dbReference>
<evidence type="ECO:0000256" key="2">
    <source>
        <dbReference type="HAMAP-Rule" id="MF_00048"/>
    </source>
</evidence>
<protein>
    <recommendedName>
        <fullName evidence="2">UPF0102 protein CWI75_05680</fullName>
    </recommendedName>
</protein>
<dbReference type="NCBIfam" id="TIGR00252">
    <property type="entry name" value="YraN family protein"/>
    <property type="match status" value="1"/>
</dbReference>
<dbReference type="GO" id="GO:0003676">
    <property type="term" value="F:nucleic acid binding"/>
    <property type="evidence" value="ECO:0007669"/>
    <property type="project" value="InterPro"/>
</dbReference>
<dbReference type="OrthoDB" id="9794876at2"/>
<name>A0A2N5Y3G2_9GAMM</name>
<dbReference type="RefSeq" id="WP_101520529.1">
    <property type="nucleotide sequence ID" value="NZ_PKLZ01000003.1"/>
</dbReference>
<proteinExistence type="inferred from homology"/>
<dbReference type="PANTHER" id="PTHR34039">
    <property type="entry name" value="UPF0102 PROTEIN YRAN"/>
    <property type="match status" value="1"/>
</dbReference>
<evidence type="ECO:0000256" key="1">
    <source>
        <dbReference type="ARBA" id="ARBA00006738"/>
    </source>
</evidence>
<dbReference type="HAMAP" id="MF_00048">
    <property type="entry name" value="UPF0102"/>
    <property type="match status" value="1"/>
</dbReference>
<dbReference type="Gene3D" id="3.40.1350.10">
    <property type="match status" value="1"/>
</dbReference>
<comment type="similarity">
    <text evidence="1 2">Belongs to the UPF0102 family.</text>
</comment>
<dbReference type="SUPFAM" id="SSF52980">
    <property type="entry name" value="Restriction endonuclease-like"/>
    <property type="match status" value="1"/>
</dbReference>
<accession>A0A2N5Y3G2</accession>
<dbReference type="AlphaFoldDB" id="A0A2N5Y3G2"/>
<keyword evidence="4" id="KW-1185">Reference proteome</keyword>
<evidence type="ECO:0000313" key="4">
    <source>
        <dbReference type="Proteomes" id="UP000234845"/>
    </source>
</evidence>
<organism evidence="3 4">
    <name type="scientific">Kineobactrum sediminis</name>
    <dbReference type="NCBI Taxonomy" id="1905677"/>
    <lineage>
        <taxon>Bacteria</taxon>
        <taxon>Pseudomonadati</taxon>
        <taxon>Pseudomonadota</taxon>
        <taxon>Gammaproteobacteria</taxon>
        <taxon>Cellvibrionales</taxon>
        <taxon>Halieaceae</taxon>
        <taxon>Kineobactrum</taxon>
    </lineage>
</organism>
<dbReference type="PANTHER" id="PTHR34039:SF1">
    <property type="entry name" value="UPF0102 PROTEIN YRAN"/>
    <property type="match status" value="1"/>
</dbReference>
<comment type="caution">
    <text evidence="3">The sequence shown here is derived from an EMBL/GenBank/DDBJ whole genome shotgun (WGS) entry which is preliminary data.</text>
</comment>